<name>A0A6L9LKB2_9BACT</name>
<keyword evidence="1" id="KW-0812">Transmembrane</keyword>
<reference evidence="3 4" key="1">
    <citation type="submission" date="2020-02" db="EMBL/GenBank/DDBJ databases">
        <title>Draft genome sequence of two Spirosoma agri KCTC 52727 and Spirosoma terrae KCTC 52035.</title>
        <authorList>
            <person name="Rojas J."/>
            <person name="Ambika Manirajan B."/>
            <person name="Suarez C."/>
            <person name="Ratering S."/>
            <person name="Schnell S."/>
        </authorList>
    </citation>
    <scope>NUCLEOTIDE SEQUENCE [LARGE SCALE GENOMIC DNA]</scope>
    <source>
        <strain evidence="3 4">KCTC 52035</strain>
    </source>
</reference>
<protein>
    <submittedName>
        <fullName evidence="3">LytTR family transcriptional regulator</fullName>
    </submittedName>
</protein>
<feature type="transmembrane region" description="Helical" evidence="1">
    <location>
        <begin position="15"/>
        <end position="36"/>
    </location>
</feature>
<dbReference type="PANTHER" id="PTHR37299:SF1">
    <property type="entry name" value="STAGE 0 SPORULATION PROTEIN A HOMOLOG"/>
    <property type="match status" value="1"/>
</dbReference>
<dbReference type="Pfam" id="PF04397">
    <property type="entry name" value="LytTR"/>
    <property type="match status" value="1"/>
</dbReference>
<evidence type="ECO:0000256" key="1">
    <source>
        <dbReference type="SAM" id="Phobius"/>
    </source>
</evidence>
<keyword evidence="4" id="KW-1185">Reference proteome</keyword>
<comment type="caution">
    <text evidence="3">The sequence shown here is derived from an EMBL/GenBank/DDBJ whole genome shotgun (WGS) entry which is preliminary data.</text>
</comment>
<evidence type="ECO:0000313" key="4">
    <source>
        <dbReference type="Proteomes" id="UP000474175"/>
    </source>
</evidence>
<dbReference type="RefSeq" id="WP_163952184.1">
    <property type="nucleotide sequence ID" value="NZ_JAAFZH010000009.1"/>
</dbReference>
<feature type="transmembrane region" description="Helical" evidence="1">
    <location>
        <begin position="149"/>
        <end position="169"/>
    </location>
</feature>
<dbReference type="PANTHER" id="PTHR37299">
    <property type="entry name" value="TRANSCRIPTIONAL REGULATOR-RELATED"/>
    <property type="match status" value="1"/>
</dbReference>
<dbReference type="PROSITE" id="PS50930">
    <property type="entry name" value="HTH_LYTTR"/>
    <property type="match status" value="1"/>
</dbReference>
<dbReference type="AlphaFoldDB" id="A0A6L9LKB2"/>
<feature type="transmembrane region" description="Helical" evidence="1">
    <location>
        <begin position="97"/>
        <end position="116"/>
    </location>
</feature>
<evidence type="ECO:0000259" key="2">
    <source>
        <dbReference type="PROSITE" id="PS50930"/>
    </source>
</evidence>
<proteinExistence type="predicted"/>
<organism evidence="3 4">
    <name type="scientific">Spirosoma terrae</name>
    <dbReference type="NCBI Taxonomy" id="1968276"/>
    <lineage>
        <taxon>Bacteria</taxon>
        <taxon>Pseudomonadati</taxon>
        <taxon>Bacteroidota</taxon>
        <taxon>Cytophagia</taxon>
        <taxon>Cytophagales</taxon>
        <taxon>Cytophagaceae</taxon>
        <taxon>Spirosoma</taxon>
    </lineage>
</organism>
<feature type="domain" description="HTH LytTR-type" evidence="2">
    <location>
        <begin position="227"/>
        <end position="322"/>
    </location>
</feature>
<sequence length="344" mass="39722">MEKIHLTRDFLKKPLYTVGLLMGVILLMEGLGWAIAYNSKLSILIKHGGALPYISLLVRSLIVPEIVTVIILNTLLNQQHVYLRLNSVGLTLRDISRYELSFLPTILLSFFVFNPITETLRFFLESYPDYTLTTYWETYLSGTFTISVYLRYLVPIFFIGYVTLNISLVSDYLKQRQAAQEAAESKAAKAVEQAQAFIAAQSNSVNNITSPYLTSLKGKNAQGELDFPVEDVYFFTIEDRYYYAQLEKGQYLVTKTLNDLETELDPTRFFRIKRDYIVNRQSVLNYAYWENGKYIVRLNTPDRHEIVVPRARMQEFREWLQGNTPSNNQQPYADTSPDPFILAS</sequence>
<dbReference type="Proteomes" id="UP000474175">
    <property type="component" value="Unassembled WGS sequence"/>
</dbReference>
<keyword evidence="1" id="KW-1133">Transmembrane helix</keyword>
<evidence type="ECO:0000313" key="3">
    <source>
        <dbReference type="EMBL" id="NDU97099.1"/>
    </source>
</evidence>
<keyword evidence="1" id="KW-0472">Membrane</keyword>
<gene>
    <name evidence="3" type="ORF">GK108_19595</name>
</gene>
<dbReference type="SMART" id="SM00850">
    <property type="entry name" value="LytTR"/>
    <property type="match status" value="1"/>
</dbReference>
<dbReference type="Gene3D" id="2.40.50.1020">
    <property type="entry name" value="LytTr DNA-binding domain"/>
    <property type="match status" value="1"/>
</dbReference>
<feature type="transmembrane region" description="Helical" evidence="1">
    <location>
        <begin position="56"/>
        <end position="76"/>
    </location>
</feature>
<dbReference type="EMBL" id="JAAFZH010000009">
    <property type="protein sequence ID" value="NDU97099.1"/>
    <property type="molecule type" value="Genomic_DNA"/>
</dbReference>
<dbReference type="InterPro" id="IPR007492">
    <property type="entry name" value="LytTR_DNA-bd_dom"/>
</dbReference>
<dbReference type="GO" id="GO:0003677">
    <property type="term" value="F:DNA binding"/>
    <property type="evidence" value="ECO:0007669"/>
    <property type="project" value="InterPro"/>
</dbReference>
<accession>A0A6L9LKB2</accession>
<dbReference type="InterPro" id="IPR046947">
    <property type="entry name" value="LytR-like"/>
</dbReference>
<dbReference type="GO" id="GO:0000156">
    <property type="term" value="F:phosphorelay response regulator activity"/>
    <property type="evidence" value="ECO:0007669"/>
    <property type="project" value="InterPro"/>
</dbReference>